<dbReference type="STRING" id="205917.A0A4Y9YYE9"/>
<evidence type="ECO:0000313" key="2">
    <source>
        <dbReference type="EMBL" id="TFY66790.1"/>
    </source>
</evidence>
<sequence>MDTPEPSTTTFDDEETLADPSATPGIPKDDQLRALAVSIYQRVWAEFYAWGQHDALQALDPLTRPYTTDPPRPLHSRSSAQYLDDIVDSDDDLPLDNPTDLITVIPMHTKAALRVPIRDTQTQTSIQPHPPYESCTPTETCISRHPDDPAASDKLQFIPYADDPTFDYLRKMPKNWYTGFAWQHEQKDPDVELIRLETLRRLYYGQALSIDVIDRLRLLPKARSGNEAGLLWDTMQRDLTVWPGAALSDLSPDPHPNISFTPKADALKGRVGSLLPLFCGNLSCIHAYCPVHVGPHPKPDTRKAYTKSSGLQTRDGRHPCNASCFLRIQKSQNDIDVMVTEWEDSEIADLCAMLGIIPDESPCNLAIICQKPCYEVYYYRCQFFPDENILETYRDRHERNRIVNIDFVDSIGPERHLTYAHRIPPPVNTRICTHARRHRILNSQGEDGTRAASRVTTGTSYPSSSSPHGLIPSLASTSARHPLARTRTRTTISPASAPITVSWVDSPFRVRKRTRRRLWNPARVLTRPLVAVSHVPLTTVSDVRMPTLRRLSPALPPGAISHLLRGPGACAWPPAVVYRMHAHSLTSLARTHTRRRLSRASPPTIVSRVRKPTGRRIPSRAQPGA</sequence>
<dbReference type="OrthoDB" id="6141102at2759"/>
<gene>
    <name evidence="2" type="ORF">EVG20_g4293</name>
</gene>
<feature type="compositionally biased region" description="Polar residues" evidence="1">
    <location>
        <begin position="1"/>
        <end position="10"/>
    </location>
</feature>
<reference evidence="2 3" key="1">
    <citation type="submission" date="2019-02" db="EMBL/GenBank/DDBJ databases">
        <title>Genome sequencing of the rare red list fungi Dentipellis fragilis.</title>
        <authorList>
            <person name="Buettner E."/>
            <person name="Kellner H."/>
        </authorList>
    </citation>
    <scope>NUCLEOTIDE SEQUENCE [LARGE SCALE GENOMIC DNA]</scope>
    <source>
        <strain evidence="2 3">DSM 105465</strain>
    </source>
</reference>
<feature type="region of interest" description="Disordered" evidence="1">
    <location>
        <begin position="442"/>
        <end position="474"/>
    </location>
</feature>
<dbReference type="Proteomes" id="UP000298327">
    <property type="component" value="Unassembled WGS sequence"/>
</dbReference>
<evidence type="ECO:0000313" key="3">
    <source>
        <dbReference type="Proteomes" id="UP000298327"/>
    </source>
</evidence>
<feature type="region of interest" description="Disordered" evidence="1">
    <location>
        <begin position="1"/>
        <end position="28"/>
    </location>
</feature>
<proteinExistence type="predicted"/>
<dbReference type="EMBL" id="SEOQ01000218">
    <property type="protein sequence ID" value="TFY66790.1"/>
    <property type="molecule type" value="Genomic_DNA"/>
</dbReference>
<accession>A0A4Y9YYE9</accession>
<feature type="compositionally biased region" description="Basic residues" evidence="1">
    <location>
        <begin position="608"/>
        <end position="618"/>
    </location>
</feature>
<dbReference type="AlphaFoldDB" id="A0A4Y9YYE9"/>
<name>A0A4Y9YYE9_9AGAM</name>
<keyword evidence="3" id="KW-1185">Reference proteome</keyword>
<comment type="caution">
    <text evidence="2">The sequence shown here is derived from an EMBL/GenBank/DDBJ whole genome shotgun (WGS) entry which is preliminary data.</text>
</comment>
<feature type="non-terminal residue" evidence="2">
    <location>
        <position position="625"/>
    </location>
</feature>
<feature type="region of interest" description="Disordered" evidence="1">
    <location>
        <begin position="589"/>
        <end position="625"/>
    </location>
</feature>
<protein>
    <submittedName>
        <fullName evidence="2">Uncharacterized protein</fullName>
    </submittedName>
</protein>
<organism evidence="2 3">
    <name type="scientific">Dentipellis fragilis</name>
    <dbReference type="NCBI Taxonomy" id="205917"/>
    <lineage>
        <taxon>Eukaryota</taxon>
        <taxon>Fungi</taxon>
        <taxon>Dikarya</taxon>
        <taxon>Basidiomycota</taxon>
        <taxon>Agaricomycotina</taxon>
        <taxon>Agaricomycetes</taxon>
        <taxon>Russulales</taxon>
        <taxon>Hericiaceae</taxon>
        <taxon>Dentipellis</taxon>
    </lineage>
</organism>
<evidence type="ECO:0000256" key="1">
    <source>
        <dbReference type="SAM" id="MobiDB-lite"/>
    </source>
</evidence>